<dbReference type="Pfam" id="PF13545">
    <property type="entry name" value="HTH_Crp_2"/>
    <property type="match status" value="1"/>
</dbReference>
<dbReference type="SMART" id="SM00419">
    <property type="entry name" value="HTH_CRP"/>
    <property type="match status" value="1"/>
</dbReference>
<gene>
    <name evidence="6" type="ORF">IAB98_05400</name>
</gene>
<dbReference type="GO" id="GO:0005829">
    <property type="term" value="C:cytosol"/>
    <property type="evidence" value="ECO:0007669"/>
    <property type="project" value="TreeGrafter"/>
</dbReference>
<dbReference type="PROSITE" id="PS50042">
    <property type="entry name" value="CNMP_BINDING_3"/>
    <property type="match status" value="1"/>
</dbReference>
<feature type="domain" description="HTH crp-type" evidence="5">
    <location>
        <begin position="148"/>
        <end position="221"/>
    </location>
</feature>
<dbReference type="InterPro" id="IPR012318">
    <property type="entry name" value="HTH_CRP"/>
</dbReference>
<dbReference type="InterPro" id="IPR014710">
    <property type="entry name" value="RmlC-like_jellyroll"/>
</dbReference>
<sequence>MRQPTTEELKNLNFFQGLPEALLQELLLLGKEVCLPPRTAVFSAGPSLNQVYVLLEGQVMIYNLTKHGHRKILFLLGRGQLLNHSLLDESKSSVFCESMTAVRLLAFPRLPFLELMEGRPALSRAVLRSYERFLWRLCHQLKNTTGRMQVERKVAAKLWKLARDFGVPCPQGIRIEAGLSVTLLADLVGAPRETISRACRSLSQRGLLLIQGRRFILPDPEGLSQFYRM</sequence>
<evidence type="ECO:0000259" key="5">
    <source>
        <dbReference type="PROSITE" id="PS51063"/>
    </source>
</evidence>
<dbReference type="SMART" id="SM00100">
    <property type="entry name" value="cNMP"/>
    <property type="match status" value="1"/>
</dbReference>
<dbReference type="InterPro" id="IPR000595">
    <property type="entry name" value="cNMP-bd_dom"/>
</dbReference>
<accession>A0A9D1EIZ1</accession>
<dbReference type="Proteomes" id="UP000886841">
    <property type="component" value="Unassembled WGS sequence"/>
</dbReference>
<evidence type="ECO:0000256" key="1">
    <source>
        <dbReference type="ARBA" id="ARBA00023015"/>
    </source>
</evidence>
<reference evidence="6" key="1">
    <citation type="submission" date="2020-10" db="EMBL/GenBank/DDBJ databases">
        <authorList>
            <person name="Gilroy R."/>
        </authorList>
    </citation>
    <scope>NUCLEOTIDE SEQUENCE</scope>
    <source>
        <strain evidence="6">ChiSxjej1B13-7041</strain>
    </source>
</reference>
<protein>
    <submittedName>
        <fullName evidence="6">Crp/Fnr family transcriptional regulator</fullName>
    </submittedName>
</protein>
<dbReference type="Gene3D" id="2.60.120.10">
    <property type="entry name" value="Jelly Rolls"/>
    <property type="match status" value="1"/>
</dbReference>
<dbReference type="CDD" id="cd00038">
    <property type="entry name" value="CAP_ED"/>
    <property type="match status" value="1"/>
</dbReference>
<comment type="caution">
    <text evidence="6">The sequence shown here is derived from an EMBL/GenBank/DDBJ whole genome shotgun (WGS) entry which is preliminary data.</text>
</comment>
<keyword evidence="3" id="KW-0804">Transcription</keyword>
<reference evidence="6" key="2">
    <citation type="journal article" date="2021" name="PeerJ">
        <title>Extensive microbial diversity within the chicken gut microbiome revealed by metagenomics and culture.</title>
        <authorList>
            <person name="Gilroy R."/>
            <person name="Ravi A."/>
            <person name="Getino M."/>
            <person name="Pursley I."/>
            <person name="Horton D.L."/>
            <person name="Alikhan N.F."/>
            <person name="Baker D."/>
            <person name="Gharbi K."/>
            <person name="Hall N."/>
            <person name="Watson M."/>
            <person name="Adriaenssens E.M."/>
            <person name="Foster-Nyarko E."/>
            <person name="Jarju S."/>
            <person name="Secka A."/>
            <person name="Antonio M."/>
            <person name="Oren A."/>
            <person name="Chaudhuri R.R."/>
            <person name="La Ragione R."/>
            <person name="Hildebrand F."/>
            <person name="Pallen M.J."/>
        </authorList>
    </citation>
    <scope>NUCLEOTIDE SEQUENCE</scope>
    <source>
        <strain evidence="6">ChiSxjej1B13-7041</strain>
    </source>
</reference>
<name>A0A9D1EIZ1_9FIRM</name>
<dbReference type="GO" id="GO:0003677">
    <property type="term" value="F:DNA binding"/>
    <property type="evidence" value="ECO:0007669"/>
    <property type="project" value="UniProtKB-KW"/>
</dbReference>
<dbReference type="EMBL" id="DVHU01000049">
    <property type="protein sequence ID" value="HIR92835.1"/>
    <property type="molecule type" value="Genomic_DNA"/>
</dbReference>
<dbReference type="Gene3D" id="1.10.10.10">
    <property type="entry name" value="Winged helix-like DNA-binding domain superfamily/Winged helix DNA-binding domain"/>
    <property type="match status" value="1"/>
</dbReference>
<dbReference type="Pfam" id="PF00027">
    <property type="entry name" value="cNMP_binding"/>
    <property type="match status" value="1"/>
</dbReference>
<dbReference type="AlphaFoldDB" id="A0A9D1EIZ1"/>
<evidence type="ECO:0000313" key="6">
    <source>
        <dbReference type="EMBL" id="HIR92835.1"/>
    </source>
</evidence>
<dbReference type="InterPro" id="IPR018490">
    <property type="entry name" value="cNMP-bd_dom_sf"/>
</dbReference>
<evidence type="ECO:0000256" key="2">
    <source>
        <dbReference type="ARBA" id="ARBA00023125"/>
    </source>
</evidence>
<evidence type="ECO:0000313" key="7">
    <source>
        <dbReference type="Proteomes" id="UP000886841"/>
    </source>
</evidence>
<dbReference type="InterPro" id="IPR036388">
    <property type="entry name" value="WH-like_DNA-bd_sf"/>
</dbReference>
<proteinExistence type="predicted"/>
<dbReference type="InterPro" id="IPR050397">
    <property type="entry name" value="Env_Response_Regulators"/>
</dbReference>
<dbReference type="SUPFAM" id="SSF51206">
    <property type="entry name" value="cAMP-binding domain-like"/>
    <property type="match status" value="1"/>
</dbReference>
<organism evidence="6 7">
    <name type="scientific">Candidatus Egerieimonas intestinavium</name>
    <dbReference type="NCBI Taxonomy" id="2840777"/>
    <lineage>
        <taxon>Bacteria</taxon>
        <taxon>Bacillati</taxon>
        <taxon>Bacillota</taxon>
        <taxon>Clostridia</taxon>
        <taxon>Lachnospirales</taxon>
        <taxon>Lachnospiraceae</taxon>
        <taxon>Lachnospiraceae incertae sedis</taxon>
        <taxon>Candidatus Egerieimonas</taxon>
    </lineage>
</organism>
<keyword evidence="1" id="KW-0805">Transcription regulation</keyword>
<dbReference type="GO" id="GO:0003700">
    <property type="term" value="F:DNA-binding transcription factor activity"/>
    <property type="evidence" value="ECO:0007669"/>
    <property type="project" value="TreeGrafter"/>
</dbReference>
<evidence type="ECO:0000259" key="4">
    <source>
        <dbReference type="PROSITE" id="PS50042"/>
    </source>
</evidence>
<dbReference type="PANTHER" id="PTHR24567:SF26">
    <property type="entry name" value="REGULATORY PROTEIN YEIL"/>
    <property type="match status" value="1"/>
</dbReference>
<dbReference type="SUPFAM" id="SSF46785">
    <property type="entry name" value="Winged helix' DNA-binding domain"/>
    <property type="match status" value="1"/>
</dbReference>
<dbReference type="InterPro" id="IPR036390">
    <property type="entry name" value="WH_DNA-bd_sf"/>
</dbReference>
<dbReference type="PANTHER" id="PTHR24567">
    <property type="entry name" value="CRP FAMILY TRANSCRIPTIONAL REGULATORY PROTEIN"/>
    <property type="match status" value="1"/>
</dbReference>
<dbReference type="PROSITE" id="PS51063">
    <property type="entry name" value="HTH_CRP_2"/>
    <property type="match status" value="1"/>
</dbReference>
<keyword evidence="2" id="KW-0238">DNA-binding</keyword>
<feature type="domain" description="Cyclic nucleotide-binding" evidence="4">
    <location>
        <begin position="14"/>
        <end position="133"/>
    </location>
</feature>
<evidence type="ECO:0000256" key="3">
    <source>
        <dbReference type="ARBA" id="ARBA00023163"/>
    </source>
</evidence>